<dbReference type="PANTHER" id="PTHR30204:SF95">
    <property type="entry name" value="HTH-TYPE TRANSCRIPTIONAL REGULATOR CUER"/>
    <property type="match status" value="1"/>
</dbReference>
<dbReference type="InterPro" id="IPR047057">
    <property type="entry name" value="MerR_fam"/>
</dbReference>
<dbReference type="Pfam" id="PF13411">
    <property type="entry name" value="MerR_1"/>
    <property type="match status" value="1"/>
</dbReference>
<keyword evidence="1" id="KW-0238">DNA-binding</keyword>
<dbReference type="InterPro" id="IPR009061">
    <property type="entry name" value="DNA-bd_dom_put_sf"/>
</dbReference>
<dbReference type="AlphaFoldDB" id="A0A6N9PY12"/>
<dbReference type="GO" id="GO:0003677">
    <property type="term" value="F:DNA binding"/>
    <property type="evidence" value="ECO:0007669"/>
    <property type="project" value="UniProtKB-KW"/>
</dbReference>
<dbReference type="Proteomes" id="UP000448943">
    <property type="component" value="Unassembled WGS sequence"/>
</dbReference>
<reference evidence="3 4" key="1">
    <citation type="submission" date="2019-01" db="EMBL/GenBank/DDBJ databases">
        <title>Chengkuizengella sp. nov., isolated from deep-sea sediment of East Pacific Ocean.</title>
        <authorList>
            <person name="Yang J."/>
            <person name="Lai Q."/>
            <person name="Shao Z."/>
        </authorList>
    </citation>
    <scope>NUCLEOTIDE SEQUENCE [LARGE SCALE GENOMIC DNA]</scope>
    <source>
        <strain evidence="3 4">YPA3-1-1</strain>
    </source>
</reference>
<dbReference type="Gene3D" id="1.10.1660.10">
    <property type="match status" value="1"/>
</dbReference>
<dbReference type="GO" id="GO:0003700">
    <property type="term" value="F:DNA-binding transcription factor activity"/>
    <property type="evidence" value="ECO:0007669"/>
    <property type="project" value="InterPro"/>
</dbReference>
<gene>
    <name evidence="3" type="ORF">ERL59_05515</name>
</gene>
<proteinExistence type="predicted"/>
<evidence type="ECO:0000259" key="2">
    <source>
        <dbReference type="PROSITE" id="PS50937"/>
    </source>
</evidence>
<dbReference type="SMART" id="SM00422">
    <property type="entry name" value="HTH_MERR"/>
    <property type="match status" value="1"/>
</dbReference>
<dbReference type="EMBL" id="SIJB01000013">
    <property type="protein sequence ID" value="NBI28409.1"/>
    <property type="molecule type" value="Genomic_DNA"/>
</dbReference>
<dbReference type="InterPro" id="IPR000551">
    <property type="entry name" value="MerR-type_HTH_dom"/>
</dbReference>
<feature type="domain" description="HTH merR-type" evidence="2">
    <location>
        <begin position="3"/>
        <end position="73"/>
    </location>
</feature>
<dbReference type="RefSeq" id="WP_160645198.1">
    <property type="nucleotide sequence ID" value="NZ_SIJB01000013.1"/>
</dbReference>
<protein>
    <submittedName>
        <fullName evidence="3">MerR family transcriptional regulator</fullName>
    </submittedName>
</protein>
<evidence type="ECO:0000313" key="3">
    <source>
        <dbReference type="EMBL" id="NBI28409.1"/>
    </source>
</evidence>
<dbReference type="SUPFAM" id="SSF46955">
    <property type="entry name" value="Putative DNA-binding domain"/>
    <property type="match status" value="1"/>
</dbReference>
<organism evidence="3 4">
    <name type="scientific">Chengkuizengella marina</name>
    <dbReference type="NCBI Taxonomy" id="2507566"/>
    <lineage>
        <taxon>Bacteria</taxon>
        <taxon>Bacillati</taxon>
        <taxon>Bacillota</taxon>
        <taxon>Bacilli</taxon>
        <taxon>Bacillales</taxon>
        <taxon>Paenibacillaceae</taxon>
        <taxon>Chengkuizengella</taxon>
    </lineage>
</organism>
<accession>A0A6N9PY12</accession>
<comment type="caution">
    <text evidence="3">The sequence shown here is derived from an EMBL/GenBank/DDBJ whole genome shotgun (WGS) entry which is preliminary data.</text>
</comment>
<dbReference type="PANTHER" id="PTHR30204">
    <property type="entry name" value="REDOX-CYCLING DRUG-SENSING TRANSCRIPTIONAL ACTIVATOR SOXR"/>
    <property type="match status" value="1"/>
</dbReference>
<evidence type="ECO:0000256" key="1">
    <source>
        <dbReference type="ARBA" id="ARBA00023125"/>
    </source>
</evidence>
<dbReference type="PROSITE" id="PS50937">
    <property type="entry name" value="HTH_MERR_2"/>
    <property type="match status" value="1"/>
</dbReference>
<name>A0A6N9PY12_9BACL</name>
<evidence type="ECO:0000313" key="4">
    <source>
        <dbReference type="Proteomes" id="UP000448943"/>
    </source>
</evidence>
<keyword evidence="4" id="KW-1185">Reference proteome</keyword>
<dbReference type="OrthoDB" id="166060at2"/>
<sequence length="144" mass="16858">MKLYKIGELSKKAGVSSRTIDYYTKLGLIHPIKRLEKSNYRLYNDETLQRLKRIEMLKKDKYSLDEIKHTLDQLDIITEDTLIKEKLKSFQDHLKLVEKDVKELSPVIENLKPNQAKNIYKHLTPQTAACMEALLFLLNKGPLM</sequence>